<accession>A0A7J7G3M5</accession>
<dbReference type="AlphaFoldDB" id="A0A7J7G3M5"/>
<feature type="compositionally biased region" description="Pro residues" evidence="1">
    <location>
        <begin position="415"/>
        <end position="424"/>
    </location>
</feature>
<dbReference type="GO" id="GO:0010073">
    <property type="term" value="P:meristem maintenance"/>
    <property type="evidence" value="ECO:0007669"/>
    <property type="project" value="InterPro"/>
</dbReference>
<feature type="compositionally biased region" description="Basic residues" evidence="1">
    <location>
        <begin position="516"/>
        <end position="525"/>
    </location>
</feature>
<feature type="compositionally biased region" description="Acidic residues" evidence="1">
    <location>
        <begin position="569"/>
        <end position="578"/>
    </location>
</feature>
<dbReference type="PANTHER" id="PTHR46033">
    <property type="entry name" value="PROTEIN MAIN-LIKE 2"/>
    <property type="match status" value="1"/>
</dbReference>
<evidence type="ECO:0000313" key="3">
    <source>
        <dbReference type="EMBL" id="KAF5934198.1"/>
    </source>
</evidence>
<feature type="compositionally biased region" description="Pro residues" evidence="1">
    <location>
        <begin position="384"/>
        <end position="398"/>
    </location>
</feature>
<feature type="region of interest" description="Disordered" evidence="1">
    <location>
        <begin position="471"/>
        <end position="603"/>
    </location>
</feature>
<protein>
    <recommendedName>
        <fullName evidence="2">Aminotransferase-like plant mobile domain-containing protein</fullName>
    </recommendedName>
</protein>
<dbReference type="InterPro" id="IPR044824">
    <property type="entry name" value="MAIN-like"/>
</dbReference>
<dbReference type="Proteomes" id="UP000593564">
    <property type="component" value="Unassembled WGS sequence"/>
</dbReference>
<feature type="compositionally biased region" description="Acidic residues" evidence="1">
    <location>
        <begin position="530"/>
        <end position="545"/>
    </location>
</feature>
<evidence type="ECO:0000256" key="1">
    <source>
        <dbReference type="SAM" id="MobiDB-lite"/>
    </source>
</evidence>
<keyword evidence="4" id="KW-1185">Reference proteome</keyword>
<feature type="region of interest" description="Disordered" evidence="1">
    <location>
        <begin position="358"/>
        <end position="399"/>
    </location>
</feature>
<evidence type="ECO:0000259" key="2">
    <source>
        <dbReference type="Pfam" id="PF10536"/>
    </source>
</evidence>
<name>A0A7J7G3M5_CAMSI</name>
<feature type="compositionally biased region" description="Low complexity" evidence="1">
    <location>
        <begin position="371"/>
        <end position="383"/>
    </location>
</feature>
<reference evidence="4" key="1">
    <citation type="journal article" date="2020" name="Nat. Commun.">
        <title>Genome assembly of wild tea tree DASZ reveals pedigree and selection history of tea varieties.</title>
        <authorList>
            <person name="Zhang W."/>
            <person name="Zhang Y."/>
            <person name="Qiu H."/>
            <person name="Guo Y."/>
            <person name="Wan H."/>
            <person name="Zhang X."/>
            <person name="Scossa F."/>
            <person name="Alseekh S."/>
            <person name="Zhang Q."/>
            <person name="Wang P."/>
            <person name="Xu L."/>
            <person name="Schmidt M.H."/>
            <person name="Jia X."/>
            <person name="Li D."/>
            <person name="Zhu A."/>
            <person name="Guo F."/>
            <person name="Chen W."/>
            <person name="Ni D."/>
            <person name="Usadel B."/>
            <person name="Fernie A.R."/>
            <person name="Wen W."/>
        </authorList>
    </citation>
    <scope>NUCLEOTIDE SEQUENCE [LARGE SCALE GENOMIC DNA]</scope>
    <source>
        <strain evidence="4">cv. G240</strain>
    </source>
</reference>
<feature type="compositionally biased region" description="Basic residues" evidence="1">
    <location>
        <begin position="590"/>
        <end position="603"/>
    </location>
</feature>
<dbReference type="PANTHER" id="PTHR46033:SF8">
    <property type="entry name" value="PROTEIN MAINTENANCE OF MERISTEMS-LIKE"/>
    <property type="match status" value="1"/>
</dbReference>
<evidence type="ECO:0000313" key="4">
    <source>
        <dbReference type="Proteomes" id="UP000593564"/>
    </source>
</evidence>
<sequence length="603" mass="66482">MQVGSRSVRGYGSTIARDWYAELPEAVRDLVDLAGFGPFCVGLSRCPARRTLMATLVERWWDTTNSFHFSATGDMTMTPFDFAVLTGLDVGGWSIPYDEDMGEWEAAWMYLLGAHPPVDRVSGRVRYTWFSSHFRRAEMVPETPEETEQYARGFLMFLFGTTLFADRGNTVGLYLLSALVDLSQLWVYVYFPSLAPELEVVGIPMTPYSLVFEGPHRPRPRETLLRLRQYFDTVRHSEITWQPWVSLGDGLRLQYTGASGISQYRVLLEGPVGRVWFLGERFLRQVWGYLSQDIPAVPPASMRTADRLSYSEVVGAMLGSDALLYIEEGDYATYRHIYLMPPLTEACIPMMRPAGMSSSGQARARAADAPSTSRAGTSRGGSRPVPPAPSVHPHPGWPDMPTKLMAWQYGASSPTPIPLEPPMPSDRYAIDSDSPPPSRGYMEEVVGLVATLEGMVLRREAQLSVAGIQMPSWSGQPQTRPPGPPWGAGPSGPFQGAGPSRPSRGAGPSRPFRGARGGRVRRRRAHVVEVEPDEEEEDAEEEEEATDRQSETSAEDGGSGFGSGNRDETEGDPEDGSSDSDGGVEIVLQKRMRSASRSRSRGL</sequence>
<feature type="domain" description="Aminotransferase-like plant mobile" evidence="2">
    <location>
        <begin position="50"/>
        <end position="184"/>
    </location>
</feature>
<dbReference type="InterPro" id="IPR019557">
    <property type="entry name" value="AminoTfrase-like_pln_mobile"/>
</dbReference>
<proteinExistence type="predicted"/>
<organism evidence="3 4">
    <name type="scientific">Camellia sinensis</name>
    <name type="common">Tea plant</name>
    <name type="synonym">Thea sinensis</name>
    <dbReference type="NCBI Taxonomy" id="4442"/>
    <lineage>
        <taxon>Eukaryota</taxon>
        <taxon>Viridiplantae</taxon>
        <taxon>Streptophyta</taxon>
        <taxon>Embryophyta</taxon>
        <taxon>Tracheophyta</taxon>
        <taxon>Spermatophyta</taxon>
        <taxon>Magnoliopsida</taxon>
        <taxon>eudicotyledons</taxon>
        <taxon>Gunneridae</taxon>
        <taxon>Pentapetalae</taxon>
        <taxon>asterids</taxon>
        <taxon>Ericales</taxon>
        <taxon>Theaceae</taxon>
        <taxon>Camellia</taxon>
    </lineage>
</organism>
<feature type="region of interest" description="Disordered" evidence="1">
    <location>
        <begin position="411"/>
        <end position="441"/>
    </location>
</feature>
<dbReference type="Pfam" id="PF10536">
    <property type="entry name" value="PMD"/>
    <property type="match status" value="1"/>
</dbReference>
<reference evidence="3 4" key="2">
    <citation type="submission" date="2020-07" db="EMBL/GenBank/DDBJ databases">
        <title>Genome assembly of wild tea tree DASZ reveals pedigree and selection history of tea varieties.</title>
        <authorList>
            <person name="Zhang W."/>
        </authorList>
    </citation>
    <scope>NUCLEOTIDE SEQUENCE [LARGE SCALE GENOMIC DNA]</scope>
    <source>
        <strain evidence="4">cv. G240</strain>
        <tissue evidence="3">Leaf</tissue>
    </source>
</reference>
<comment type="caution">
    <text evidence="3">The sequence shown here is derived from an EMBL/GenBank/DDBJ whole genome shotgun (WGS) entry which is preliminary data.</text>
</comment>
<gene>
    <name evidence="3" type="ORF">HYC85_030369</name>
</gene>
<dbReference type="EMBL" id="JACBKZ010000014">
    <property type="protein sequence ID" value="KAF5934198.1"/>
    <property type="molecule type" value="Genomic_DNA"/>
</dbReference>